<dbReference type="SUPFAM" id="SSF54427">
    <property type="entry name" value="NTF2-like"/>
    <property type="match status" value="1"/>
</dbReference>
<dbReference type="InterPro" id="IPR032710">
    <property type="entry name" value="NTF2-like_dom_sf"/>
</dbReference>
<dbReference type="InterPro" id="IPR037401">
    <property type="entry name" value="SnoaL-like"/>
</dbReference>
<protein>
    <submittedName>
        <fullName evidence="2">Nuclear transport factor 2-family protein</fullName>
    </submittedName>
</protein>
<dbReference type="EMBL" id="LC330869">
    <property type="protein sequence ID" value="BBA84071.1"/>
    <property type="molecule type" value="Genomic_DNA"/>
</dbReference>
<name>A0A2Z5T250_STRLA</name>
<organism evidence="2">
    <name type="scientific">Streptomyces lavendulae</name>
    <dbReference type="NCBI Taxonomy" id="1914"/>
    <lineage>
        <taxon>Bacteria</taxon>
        <taxon>Bacillati</taxon>
        <taxon>Actinomycetota</taxon>
        <taxon>Actinomycetes</taxon>
        <taxon>Kitasatosporales</taxon>
        <taxon>Streptomycetaceae</taxon>
        <taxon>Streptomyces</taxon>
    </lineage>
</organism>
<dbReference type="Gene3D" id="3.10.450.50">
    <property type="match status" value="1"/>
</dbReference>
<dbReference type="Pfam" id="PF12680">
    <property type="entry name" value="SnoaL_2"/>
    <property type="match status" value="1"/>
</dbReference>
<feature type="domain" description="SnoaL-like" evidence="1">
    <location>
        <begin position="10"/>
        <end position="110"/>
    </location>
</feature>
<sequence>MDKNGAARLVANYIAIWNESDDRLREALIEEVFTPDARYTDPNIAARGTSAIAGYLAGAQRGFKGMHFTSGTVLAHHDAVHFSWQVGPAGGAPVVSGFDVAVFEDGRIAQLYGFFTGY</sequence>
<evidence type="ECO:0000259" key="1">
    <source>
        <dbReference type="Pfam" id="PF12680"/>
    </source>
</evidence>
<evidence type="ECO:0000313" key="2">
    <source>
        <dbReference type="EMBL" id="BBA84071.1"/>
    </source>
</evidence>
<dbReference type="AlphaFoldDB" id="A0A2Z5T250"/>
<reference evidence="2" key="1">
    <citation type="submission" date="2017-10" db="EMBL/GenBank/DDBJ databases">
        <title>Discovery of a new diol-containing polyketide by heterologous expression of a silent biosynthetic gene cluster from Streptomyces lavendulae FRI-5.</title>
        <authorList>
            <person name="Pait I.G.U."/>
            <person name="Kitani S."/>
            <person name="Roslan F.W."/>
            <person name="Ulanova D."/>
            <person name="Arai M."/>
            <person name="Ikeda H."/>
            <person name="Nihira T."/>
        </authorList>
    </citation>
    <scope>NUCLEOTIDE SEQUENCE</scope>
    <source>
        <strain evidence="2">FRI-5</strain>
    </source>
</reference>
<accession>A0A2Z5T250</accession>
<proteinExistence type="predicted"/>